<proteinExistence type="predicted"/>
<dbReference type="RefSeq" id="WP_006526367.1">
    <property type="nucleotide sequence ID" value="NZ_CABJCF010000002.1"/>
</dbReference>
<dbReference type="AlphaFoldDB" id="A0A412PEE7"/>
<dbReference type="Pfam" id="PF03551">
    <property type="entry name" value="PadR"/>
    <property type="match status" value="1"/>
</dbReference>
<dbReference type="Gene3D" id="1.10.10.10">
    <property type="entry name" value="Winged helix-like DNA-binding domain superfamily/Winged helix DNA-binding domain"/>
    <property type="match status" value="1"/>
</dbReference>
<feature type="domain" description="Transcription regulator PadR N-terminal" evidence="1">
    <location>
        <begin position="20"/>
        <end position="84"/>
    </location>
</feature>
<dbReference type="EMBL" id="QRWX01000002">
    <property type="protein sequence ID" value="RGT56005.1"/>
    <property type="molecule type" value="Genomic_DNA"/>
</dbReference>
<sequence>MARTQFQTLTEPMFYILLCLQHEVCGIDIMAMVSVISNGRVSIGPGTLYAMLQRFEDNEIIEKTREENRKKWYLITDAGKQMLEDELQRLESMLEDAKTAMKIAK</sequence>
<dbReference type="PANTHER" id="PTHR33169">
    <property type="entry name" value="PADR-FAMILY TRANSCRIPTIONAL REGULATOR"/>
    <property type="match status" value="1"/>
</dbReference>
<comment type="caution">
    <text evidence="2">The sequence shown here is derived from an EMBL/GenBank/DDBJ whole genome shotgun (WGS) entry which is preliminary data.</text>
</comment>
<name>A0A412PEE7_9FIRM</name>
<dbReference type="PANTHER" id="PTHR33169:SF13">
    <property type="entry name" value="PADR-FAMILY TRANSCRIPTIONAL REGULATOR"/>
    <property type="match status" value="1"/>
</dbReference>
<evidence type="ECO:0000313" key="3">
    <source>
        <dbReference type="Proteomes" id="UP000284731"/>
    </source>
</evidence>
<reference evidence="2 3" key="1">
    <citation type="submission" date="2018-08" db="EMBL/GenBank/DDBJ databases">
        <title>A genome reference for cultivated species of the human gut microbiota.</title>
        <authorList>
            <person name="Zou Y."/>
            <person name="Xue W."/>
            <person name="Luo G."/>
        </authorList>
    </citation>
    <scope>NUCLEOTIDE SEQUENCE [LARGE SCALE GENOMIC DNA]</scope>
    <source>
        <strain evidence="2 3">AF18-46</strain>
    </source>
</reference>
<dbReference type="InterPro" id="IPR036390">
    <property type="entry name" value="WH_DNA-bd_sf"/>
</dbReference>
<dbReference type="InterPro" id="IPR052509">
    <property type="entry name" value="Metal_resp_DNA-bind_regulator"/>
</dbReference>
<evidence type="ECO:0000313" key="2">
    <source>
        <dbReference type="EMBL" id="RGT56005.1"/>
    </source>
</evidence>
<evidence type="ECO:0000259" key="1">
    <source>
        <dbReference type="Pfam" id="PF03551"/>
    </source>
</evidence>
<organism evidence="2 3">
    <name type="scientific">Solobacterium moorei</name>
    <dbReference type="NCBI Taxonomy" id="102148"/>
    <lineage>
        <taxon>Bacteria</taxon>
        <taxon>Bacillati</taxon>
        <taxon>Bacillota</taxon>
        <taxon>Erysipelotrichia</taxon>
        <taxon>Erysipelotrichales</taxon>
        <taxon>Erysipelotrichaceae</taxon>
        <taxon>Solobacterium</taxon>
    </lineage>
</organism>
<accession>A0A412PEE7</accession>
<dbReference type="SUPFAM" id="SSF46785">
    <property type="entry name" value="Winged helix' DNA-binding domain"/>
    <property type="match status" value="1"/>
</dbReference>
<dbReference type="InterPro" id="IPR036388">
    <property type="entry name" value="WH-like_DNA-bd_sf"/>
</dbReference>
<protein>
    <submittedName>
        <fullName evidence="2">PadR family transcriptional regulator</fullName>
    </submittedName>
</protein>
<dbReference type="InterPro" id="IPR005149">
    <property type="entry name" value="Tscrpt_reg_PadR_N"/>
</dbReference>
<dbReference type="Proteomes" id="UP000284731">
    <property type="component" value="Unassembled WGS sequence"/>
</dbReference>
<gene>
    <name evidence="2" type="ORF">DWX20_04135</name>
</gene>